<evidence type="ECO:0000313" key="2">
    <source>
        <dbReference type="Proteomes" id="UP000014680"/>
    </source>
</evidence>
<accession>A0A0A1UB54</accession>
<protein>
    <recommendedName>
        <fullName evidence="3">Leucine rich repeat containing protein BspA family protein</fullName>
    </recommendedName>
</protein>
<dbReference type="Gene3D" id="3.80.10.10">
    <property type="entry name" value="Ribonuclease Inhibitor"/>
    <property type="match status" value="2"/>
</dbReference>
<dbReference type="VEuPathDB" id="AmoebaDB:EIN_122860"/>
<dbReference type="PANTHER" id="PTHR45661">
    <property type="entry name" value="SURFACE ANTIGEN"/>
    <property type="match status" value="1"/>
</dbReference>
<dbReference type="InterPro" id="IPR053139">
    <property type="entry name" value="Surface_bspA-like"/>
</dbReference>
<proteinExistence type="predicted"/>
<keyword evidence="2" id="KW-1185">Reference proteome</keyword>
<dbReference type="KEGG" id="eiv:EIN_122860"/>
<dbReference type="InterPro" id="IPR032675">
    <property type="entry name" value="LRR_dom_sf"/>
</dbReference>
<evidence type="ECO:0000313" key="1">
    <source>
        <dbReference type="EMBL" id="ELP92335.1"/>
    </source>
</evidence>
<name>A0A0A1UB54_ENTIV</name>
<reference evidence="1 2" key="1">
    <citation type="submission" date="2012-10" db="EMBL/GenBank/DDBJ databases">
        <authorList>
            <person name="Zafar N."/>
            <person name="Inman J."/>
            <person name="Hall N."/>
            <person name="Lorenzi H."/>
            <person name="Caler E."/>
        </authorList>
    </citation>
    <scope>NUCLEOTIDE SEQUENCE [LARGE SCALE GENOMIC DNA]</scope>
    <source>
        <strain evidence="1 2">IP1</strain>
    </source>
</reference>
<dbReference type="PANTHER" id="PTHR45661:SF3">
    <property type="entry name" value="IG-LIKE DOMAIN-CONTAINING PROTEIN"/>
    <property type="match status" value="1"/>
</dbReference>
<dbReference type="SUPFAM" id="SSF52058">
    <property type="entry name" value="L domain-like"/>
    <property type="match status" value="2"/>
</dbReference>
<dbReference type="Pfam" id="PF13306">
    <property type="entry name" value="LRR_5"/>
    <property type="match status" value="2"/>
</dbReference>
<dbReference type="AlphaFoldDB" id="A0A0A1UB54"/>
<organism evidence="1 2">
    <name type="scientific">Entamoeba invadens IP1</name>
    <dbReference type="NCBI Taxonomy" id="370355"/>
    <lineage>
        <taxon>Eukaryota</taxon>
        <taxon>Amoebozoa</taxon>
        <taxon>Evosea</taxon>
        <taxon>Archamoebae</taxon>
        <taxon>Mastigamoebida</taxon>
        <taxon>Entamoebidae</taxon>
        <taxon>Entamoeba</taxon>
    </lineage>
</organism>
<dbReference type="InterPro" id="IPR026906">
    <property type="entry name" value="LRR_5"/>
</dbReference>
<dbReference type="Proteomes" id="UP000014680">
    <property type="component" value="Unassembled WGS sequence"/>
</dbReference>
<dbReference type="EMBL" id="KB206380">
    <property type="protein sequence ID" value="ELP92335.1"/>
    <property type="molecule type" value="Genomic_DNA"/>
</dbReference>
<gene>
    <name evidence="1" type="ORF">EIN_122860</name>
</gene>
<dbReference type="GeneID" id="14891325"/>
<sequence>MARLDAFHGMIVSKYFTRLVDYFVFSTVSTKFKDNTSKFHFNPIPLRLADIKHFERIETLHIWSCNAETFGQNVAGCKISNTTTKHNFFQIIVWFKVSLSTFLTNNTKNVVYKNVGLFKDDSVHFDDKITNTLCSFENFCFMKNTTLQNIVISNNVTSLCNSVFEGCKRLSAVSLSHNLVTIGYSCFNGCECLVNIKIPHRVSSISNCFDGCRALTIDIPADVTKFGDKVVCGMTKMFGFVLGNARYKAFQVTDYSCYCTPNIDLTTIKNPHFMKTIKERQSGVECPLIDIPTCVTFIAKTAFGGNRDFSCINIPHSVTQLDSFCFSGCKRLREVTLPTSVSRIAPSTFENCISLTKIAIPSTISIVESVAFRHCEALKSIIFCGNISTIGISVFCACTSLSEVNVLDWVNEIPDWCFYECSSLDSVVIPDCINRIGNNSFNGCASLSSVQIPRSVTFIGVSAFGKCYNLLEVVIPKSIKVVGQHAFPNKTKVKKK</sequence>
<dbReference type="RefSeq" id="XP_004259106.1">
    <property type="nucleotide sequence ID" value="XM_004259058.1"/>
</dbReference>
<evidence type="ECO:0008006" key="3">
    <source>
        <dbReference type="Google" id="ProtNLM"/>
    </source>
</evidence>
<dbReference type="OrthoDB" id="34643at2759"/>